<organism evidence="2 3">
    <name type="scientific">Pochonia chlamydosporia 170</name>
    <dbReference type="NCBI Taxonomy" id="1380566"/>
    <lineage>
        <taxon>Eukaryota</taxon>
        <taxon>Fungi</taxon>
        <taxon>Dikarya</taxon>
        <taxon>Ascomycota</taxon>
        <taxon>Pezizomycotina</taxon>
        <taxon>Sordariomycetes</taxon>
        <taxon>Hypocreomycetidae</taxon>
        <taxon>Hypocreales</taxon>
        <taxon>Clavicipitaceae</taxon>
        <taxon>Pochonia</taxon>
    </lineage>
</organism>
<evidence type="ECO:0000256" key="1">
    <source>
        <dbReference type="SAM" id="MobiDB-lite"/>
    </source>
</evidence>
<name>A0A179FLZ2_METCM</name>
<dbReference type="PANTHER" id="PTHR35006">
    <property type="entry name" value="GLYOXALASE FAMILY PROTEIN (AFU_ORTHOLOGUE AFUA_5G14830)"/>
    <property type="match status" value="1"/>
</dbReference>
<gene>
    <name evidence="2" type="ORF">VFPPC_08188</name>
</gene>
<dbReference type="PANTHER" id="PTHR35006:SF3">
    <property type="entry name" value="GLYOXALASE FAMILY PROTEIN (AFU_ORTHOLOGUE AFUA_3G06020)"/>
    <property type="match status" value="1"/>
</dbReference>
<dbReference type="Proteomes" id="UP000078397">
    <property type="component" value="Unassembled WGS sequence"/>
</dbReference>
<dbReference type="OrthoDB" id="10249419at2759"/>
<dbReference type="RefSeq" id="XP_018143743.1">
    <property type="nucleotide sequence ID" value="XM_018286938.1"/>
</dbReference>
<dbReference type="EMBL" id="LSBJ02000004">
    <property type="protein sequence ID" value="OAQ66656.1"/>
    <property type="molecule type" value="Genomic_DNA"/>
</dbReference>
<dbReference type="Gene3D" id="3.10.180.10">
    <property type="entry name" value="2,3-Dihydroxybiphenyl 1,2-Dioxygenase, domain 1"/>
    <property type="match status" value="1"/>
</dbReference>
<sequence>MVLPFVEVSHLPSATSFFASILQPLGLVYVSSDNTSHSTRSTQQSVLFGTPGRPILEIRQATSQEAVNGASRLVFAAPTRSAVASFRRRGAQANPLHSPQYQGVIDVDELSVNGIDRATVTDMDGNKIEAVYDNPGPLEVTRGPKTGTRQQPWAGEVARVLEWNQGPSMSMSSTGSGVLAQSRYNKGQSPPIRFNEKVHRLGQDPSQAILERDGAALPSSQPTNKQIGGLGNASTAISTSTVFGTLLGFAAGAIMTYGVVSRDTGESSHHPSSSPLPPLGRVISEQENLAKAGKGHEESSSTLDDCPRKVITSQHDLQNRGSSGRLLLEHEIRAMRAPMTRQPSGGGLSRVRLPASCGLTGRGLAKASVSSDIGRQRHEPANPCNRASDMFVSDVEIAAAIASDHVAPSHTTRKTQRSIASTAVPSSEPRTLPISQLQVPLGVSSPLPTAMFDSDRETYVSARTHGSFASFGQAMQHANSNPTTFELFGAGLGGPLSSGRDLEHRSAVRSCISARRAPLPRSTVSSYASARDVPLPASRVGLSHASWTGDSDNIAPSDSISCVGRDRRQEDICG</sequence>
<dbReference type="GeneID" id="28850932"/>
<feature type="compositionally biased region" description="Polar residues" evidence="1">
    <location>
        <begin position="417"/>
        <end position="433"/>
    </location>
</feature>
<protein>
    <recommendedName>
        <fullName evidence="4">Glyoxalase family protein</fullName>
    </recommendedName>
</protein>
<evidence type="ECO:0008006" key="4">
    <source>
        <dbReference type="Google" id="ProtNLM"/>
    </source>
</evidence>
<accession>A0A179FLZ2</accession>
<reference evidence="2 3" key="1">
    <citation type="journal article" date="2016" name="PLoS Pathog.">
        <title>Biosynthesis of antibiotic leucinostatins in bio-control fungus Purpureocillium lilacinum and their inhibition on phytophthora revealed by genome mining.</title>
        <authorList>
            <person name="Wang G."/>
            <person name="Liu Z."/>
            <person name="Lin R."/>
            <person name="Li E."/>
            <person name="Mao Z."/>
            <person name="Ling J."/>
            <person name="Yang Y."/>
            <person name="Yin W.B."/>
            <person name="Xie B."/>
        </authorList>
    </citation>
    <scope>NUCLEOTIDE SEQUENCE [LARGE SCALE GENOMIC DNA]</scope>
    <source>
        <strain evidence="2">170</strain>
    </source>
</reference>
<proteinExistence type="predicted"/>
<feature type="region of interest" description="Disordered" evidence="1">
    <location>
        <begin position="406"/>
        <end position="433"/>
    </location>
</feature>
<keyword evidence="3" id="KW-1185">Reference proteome</keyword>
<dbReference type="AlphaFoldDB" id="A0A179FLZ2"/>
<evidence type="ECO:0000313" key="3">
    <source>
        <dbReference type="Proteomes" id="UP000078397"/>
    </source>
</evidence>
<comment type="caution">
    <text evidence="2">The sequence shown here is derived from an EMBL/GenBank/DDBJ whole genome shotgun (WGS) entry which is preliminary data.</text>
</comment>
<dbReference type="InterPro" id="IPR029068">
    <property type="entry name" value="Glyas_Bleomycin-R_OHBP_Dase"/>
</dbReference>
<dbReference type="KEGG" id="pchm:VFPPC_08188"/>
<feature type="region of interest" description="Disordered" evidence="1">
    <location>
        <begin position="288"/>
        <end position="307"/>
    </location>
</feature>
<evidence type="ECO:0000313" key="2">
    <source>
        <dbReference type="EMBL" id="OAQ66656.1"/>
    </source>
</evidence>